<reference evidence="2 3" key="1">
    <citation type="submission" date="2020-08" db="EMBL/GenBank/DDBJ databases">
        <title>Genomic Encyclopedia of Type Strains, Phase IV (KMG-IV): sequencing the most valuable type-strain genomes for metagenomic binning, comparative biology and taxonomic classification.</title>
        <authorList>
            <person name="Goeker M."/>
        </authorList>
    </citation>
    <scope>NUCLEOTIDE SEQUENCE [LARGE SCALE GENOMIC DNA]</scope>
    <source>
        <strain evidence="2 3">DSM 27165</strain>
    </source>
</reference>
<dbReference type="AlphaFoldDB" id="A0A840MUF0"/>
<evidence type="ECO:0000313" key="2">
    <source>
        <dbReference type="EMBL" id="MBB5018801.1"/>
    </source>
</evidence>
<comment type="caution">
    <text evidence="2">The sequence shown here is derived from an EMBL/GenBank/DDBJ whole genome shotgun (WGS) entry which is preliminary data.</text>
</comment>
<keyword evidence="1" id="KW-0472">Membrane</keyword>
<proteinExistence type="predicted"/>
<keyword evidence="3" id="KW-1185">Reference proteome</keyword>
<keyword evidence="1" id="KW-0812">Transmembrane</keyword>
<dbReference type="Proteomes" id="UP000575898">
    <property type="component" value="Unassembled WGS sequence"/>
</dbReference>
<organism evidence="2 3">
    <name type="scientific">Chitinivorax tropicus</name>
    <dbReference type="NCBI Taxonomy" id="714531"/>
    <lineage>
        <taxon>Bacteria</taxon>
        <taxon>Pseudomonadati</taxon>
        <taxon>Pseudomonadota</taxon>
        <taxon>Betaproteobacteria</taxon>
        <taxon>Chitinivorax</taxon>
    </lineage>
</organism>
<evidence type="ECO:0008006" key="4">
    <source>
        <dbReference type="Google" id="ProtNLM"/>
    </source>
</evidence>
<sequence>MRRIVMHIHPVTLLSIWLLVLWQIQVTQPKELGLWFAGLVLMLGRAGCATWWRFIVRHKVLLLAVLLGHLVVAWPVSVGQAQALLLPPLRLLMSLGAVALLWLLLGRDRLVAMLVEICRPLSTCIPALSRLPVRLGLTLVMVEQYLQDGRRYGWRDMLKGLDAPADVTHLQPMAVAVWHWWDVILLILAGLLVWVLR</sequence>
<feature type="transmembrane region" description="Helical" evidence="1">
    <location>
        <begin position="32"/>
        <end position="53"/>
    </location>
</feature>
<feature type="transmembrane region" description="Helical" evidence="1">
    <location>
        <begin position="7"/>
        <end position="26"/>
    </location>
</feature>
<evidence type="ECO:0000256" key="1">
    <source>
        <dbReference type="SAM" id="Phobius"/>
    </source>
</evidence>
<name>A0A840MUF0_9PROT</name>
<protein>
    <recommendedName>
        <fullName evidence="4">Cobalt transport protein</fullName>
    </recommendedName>
</protein>
<feature type="transmembrane region" description="Helical" evidence="1">
    <location>
        <begin position="89"/>
        <end position="106"/>
    </location>
</feature>
<evidence type="ECO:0000313" key="3">
    <source>
        <dbReference type="Proteomes" id="UP000575898"/>
    </source>
</evidence>
<gene>
    <name evidence="2" type="ORF">HNQ59_002094</name>
</gene>
<dbReference type="EMBL" id="JACHHY010000011">
    <property type="protein sequence ID" value="MBB5018801.1"/>
    <property type="molecule type" value="Genomic_DNA"/>
</dbReference>
<keyword evidence="1" id="KW-1133">Transmembrane helix</keyword>
<dbReference type="RefSeq" id="WP_184038661.1">
    <property type="nucleotide sequence ID" value="NZ_JACHHY010000011.1"/>
</dbReference>
<feature type="transmembrane region" description="Helical" evidence="1">
    <location>
        <begin position="60"/>
        <end position="77"/>
    </location>
</feature>
<accession>A0A840MUF0</accession>
<feature type="transmembrane region" description="Helical" evidence="1">
    <location>
        <begin position="178"/>
        <end position="196"/>
    </location>
</feature>